<dbReference type="Proteomes" id="UP000298663">
    <property type="component" value="Unassembled WGS sequence"/>
</dbReference>
<dbReference type="EMBL" id="AZBU02000006">
    <property type="protein sequence ID" value="TKR72956.1"/>
    <property type="molecule type" value="Genomic_DNA"/>
</dbReference>
<evidence type="ECO:0000313" key="2">
    <source>
        <dbReference type="Proteomes" id="UP000298663"/>
    </source>
</evidence>
<evidence type="ECO:0000313" key="1">
    <source>
        <dbReference type="EMBL" id="TKR72956.1"/>
    </source>
</evidence>
<reference evidence="1 2" key="1">
    <citation type="journal article" date="2015" name="Genome Biol.">
        <title>Comparative genomics of Steinernema reveals deeply conserved gene regulatory networks.</title>
        <authorList>
            <person name="Dillman A.R."/>
            <person name="Macchietto M."/>
            <person name="Porter C.F."/>
            <person name="Rogers A."/>
            <person name="Williams B."/>
            <person name="Antoshechkin I."/>
            <person name="Lee M.M."/>
            <person name="Goodwin Z."/>
            <person name="Lu X."/>
            <person name="Lewis E.E."/>
            <person name="Goodrich-Blair H."/>
            <person name="Stock S.P."/>
            <person name="Adams B.J."/>
            <person name="Sternberg P.W."/>
            <person name="Mortazavi A."/>
        </authorList>
    </citation>
    <scope>NUCLEOTIDE SEQUENCE [LARGE SCALE GENOMIC DNA]</scope>
    <source>
        <strain evidence="1 2">ALL</strain>
    </source>
</reference>
<gene>
    <name evidence="1" type="ORF">L596_020334</name>
</gene>
<sequence>MVFPWNVNSSRADGSSYVTRFHQNRLQSVFLRERELEVLMYRSEGNWTENAKAFDDSKTDIWKIFKETIDHELSCTPFPYADYFIRQSFVVTTKLMDILSRFNFDQLVRATLSTEDDFGAVGGFPKEEQIGAFMARTVVRNDCNRPDKMVYATFQVFLGF</sequence>
<dbReference type="AlphaFoldDB" id="A0A4U5MT77"/>
<reference evidence="1 2" key="2">
    <citation type="journal article" date="2019" name="G3 (Bethesda)">
        <title>Hybrid Assembly of the Genome of the Entomopathogenic Nematode Steinernema carpocapsae Identifies the X-Chromosome.</title>
        <authorList>
            <person name="Serra L."/>
            <person name="Macchietto M."/>
            <person name="Macias-Munoz A."/>
            <person name="McGill C.J."/>
            <person name="Rodriguez I.M."/>
            <person name="Rodriguez B."/>
            <person name="Murad R."/>
            <person name="Mortazavi A."/>
        </authorList>
    </citation>
    <scope>NUCLEOTIDE SEQUENCE [LARGE SCALE GENOMIC DNA]</scope>
    <source>
        <strain evidence="1 2">ALL</strain>
    </source>
</reference>
<proteinExistence type="predicted"/>
<protein>
    <submittedName>
        <fullName evidence="1">Uncharacterized protein</fullName>
    </submittedName>
</protein>
<accession>A0A4U5MT77</accession>
<organism evidence="1 2">
    <name type="scientific">Steinernema carpocapsae</name>
    <name type="common">Entomopathogenic nematode</name>
    <dbReference type="NCBI Taxonomy" id="34508"/>
    <lineage>
        <taxon>Eukaryota</taxon>
        <taxon>Metazoa</taxon>
        <taxon>Ecdysozoa</taxon>
        <taxon>Nematoda</taxon>
        <taxon>Chromadorea</taxon>
        <taxon>Rhabditida</taxon>
        <taxon>Tylenchina</taxon>
        <taxon>Panagrolaimomorpha</taxon>
        <taxon>Strongyloidoidea</taxon>
        <taxon>Steinernematidae</taxon>
        <taxon>Steinernema</taxon>
    </lineage>
</organism>
<comment type="caution">
    <text evidence="1">The sequence shown here is derived from an EMBL/GenBank/DDBJ whole genome shotgun (WGS) entry which is preliminary data.</text>
</comment>
<name>A0A4U5MT77_STECR</name>
<keyword evidence="2" id="KW-1185">Reference proteome</keyword>